<dbReference type="GO" id="GO:0003924">
    <property type="term" value="F:GTPase activity"/>
    <property type="evidence" value="ECO:0007669"/>
    <property type="project" value="InterPro"/>
</dbReference>
<evidence type="ECO:0000256" key="2">
    <source>
        <dbReference type="ARBA" id="ARBA00023134"/>
    </source>
</evidence>
<dbReference type="Pfam" id="PF00025">
    <property type="entry name" value="Arf"/>
    <property type="match status" value="2"/>
</dbReference>
<feature type="binding site" evidence="4">
    <location>
        <position position="31"/>
    </location>
    <ligand>
        <name>Mg(2+)</name>
        <dbReference type="ChEBI" id="CHEBI:18420"/>
    </ligand>
</feature>
<dbReference type="Proteomes" id="UP000789739">
    <property type="component" value="Unassembled WGS sequence"/>
</dbReference>
<dbReference type="GO" id="GO:0005525">
    <property type="term" value="F:GTP binding"/>
    <property type="evidence" value="ECO:0007669"/>
    <property type="project" value="UniProtKB-KW"/>
</dbReference>
<protein>
    <submittedName>
        <fullName evidence="5">3925_t:CDS:1</fullName>
    </submittedName>
</protein>
<dbReference type="GO" id="GO:0046872">
    <property type="term" value="F:metal ion binding"/>
    <property type="evidence" value="ECO:0007669"/>
    <property type="project" value="UniProtKB-KW"/>
</dbReference>
<proteinExistence type="predicted"/>
<evidence type="ECO:0000313" key="6">
    <source>
        <dbReference type="Proteomes" id="UP000789739"/>
    </source>
</evidence>
<feature type="binding site" evidence="3">
    <location>
        <begin position="24"/>
        <end position="31"/>
    </location>
    <ligand>
        <name>GTP</name>
        <dbReference type="ChEBI" id="CHEBI:37565"/>
    </ligand>
</feature>
<dbReference type="InterPro" id="IPR024156">
    <property type="entry name" value="Small_GTPase_ARF"/>
</dbReference>
<organism evidence="5 6">
    <name type="scientific">Paraglomus brasilianum</name>
    <dbReference type="NCBI Taxonomy" id="144538"/>
    <lineage>
        <taxon>Eukaryota</taxon>
        <taxon>Fungi</taxon>
        <taxon>Fungi incertae sedis</taxon>
        <taxon>Mucoromycota</taxon>
        <taxon>Glomeromycotina</taxon>
        <taxon>Glomeromycetes</taxon>
        <taxon>Paraglomerales</taxon>
        <taxon>Paraglomeraceae</taxon>
        <taxon>Paraglomus</taxon>
    </lineage>
</organism>
<dbReference type="PROSITE" id="PS51417">
    <property type="entry name" value="ARF"/>
    <property type="match status" value="1"/>
</dbReference>
<comment type="caution">
    <text evidence="5">The sequence shown here is derived from an EMBL/GenBank/DDBJ whole genome shotgun (WGS) entry which is preliminary data.</text>
</comment>
<dbReference type="AlphaFoldDB" id="A0A9N9BJE0"/>
<dbReference type="InterPro" id="IPR006689">
    <property type="entry name" value="Small_GTPase_ARF/SAR"/>
</dbReference>
<sequence length="150" mass="16586">MGGMFSKVLGKLWGEKEVRILILGLDGAGKTTILYRLQIGEVVTTIPTIGFNVETVTYKNVKFQVWDLGVDSVDRDRMGTSREELHAMLEEEELREAALLVFANKQDMTGAMSAAEVSDSLGLGTLKSRQWSIYKTSAVRGDGLKEGLDW</sequence>
<keyword evidence="4" id="KW-0460">Magnesium</keyword>
<dbReference type="SMART" id="SM00178">
    <property type="entry name" value="SAR"/>
    <property type="match status" value="1"/>
</dbReference>
<evidence type="ECO:0000256" key="1">
    <source>
        <dbReference type="ARBA" id="ARBA00022741"/>
    </source>
</evidence>
<keyword evidence="4" id="KW-0479">Metal-binding</keyword>
<keyword evidence="1 3" id="KW-0547">Nucleotide-binding</keyword>
<dbReference type="SMART" id="SM00177">
    <property type="entry name" value="ARF"/>
    <property type="match status" value="1"/>
</dbReference>
<dbReference type="OrthoDB" id="2011769at2759"/>
<gene>
    <name evidence="5" type="ORF">PBRASI_LOCUS5845</name>
</gene>
<feature type="binding site" evidence="4">
    <location>
        <position position="48"/>
    </location>
    <ligand>
        <name>Mg(2+)</name>
        <dbReference type="ChEBI" id="CHEBI:18420"/>
    </ligand>
</feature>
<evidence type="ECO:0000313" key="5">
    <source>
        <dbReference type="EMBL" id="CAG8566000.1"/>
    </source>
</evidence>
<dbReference type="InterPro" id="IPR027417">
    <property type="entry name" value="P-loop_NTPase"/>
</dbReference>
<accession>A0A9N9BJE0</accession>
<name>A0A9N9BJE0_9GLOM</name>
<dbReference type="SUPFAM" id="SSF52540">
    <property type="entry name" value="P-loop containing nucleoside triphosphate hydrolases"/>
    <property type="match status" value="1"/>
</dbReference>
<reference evidence="5" key="1">
    <citation type="submission" date="2021-06" db="EMBL/GenBank/DDBJ databases">
        <authorList>
            <person name="Kallberg Y."/>
            <person name="Tangrot J."/>
            <person name="Rosling A."/>
        </authorList>
    </citation>
    <scope>NUCLEOTIDE SEQUENCE</scope>
    <source>
        <strain evidence="5">BR232B</strain>
    </source>
</reference>
<evidence type="ECO:0000256" key="3">
    <source>
        <dbReference type="PIRSR" id="PIRSR606689-1"/>
    </source>
</evidence>
<dbReference type="Gene3D" id="3.40.50.300">
    <property type="entry name" value="P-loop containing nucleotide triphosphate hydrolases"/>
    <property type="match status" value="2"/>
</dbReference>
<keyword evidence="6" id="KW-1185">Reference proteome</keyword>
<dbReference type="PANTHER" id="PTHR11711">
    <property type="entry name" value="ADP RIBOSYLATION FACTOR-RELATED"/>
    <property type="match status" value="1"/>
</dbReference>
<feature type="binding site" evidence="3">
    <location>
        <begin position="104"/>
        <end position="107"/>
    </location>
    <ligand>
        <name>GTP</name>
        <dbReference type="ChEBI" id="CHEBI:37565"/>
    </ligand>
</feature>
<keyword evidence="2 3" id="KW-0342">GTP-binding</keyword>
<dbReference type="PRINTS" id="PR00328">
    <property type="entry name" value="SAR1GTPBP"/>
</dbReference>
<dbReference type="EMBL" id="CAJVPI010000719">
    <property type="protein sequence ID" value="CAG8566000.1"/>
    <property type="molecule type" value="Genomic_DNA"/>
</dbReference>
<evidence type="ECO:0000256" key="4">
    <source>
        <dbReference type="PIRSR" id="PIRSR606689-2"/>
    </source>
</evidence>